<organism evidence="6 7">
    <name type="scientific">Ensete ventricosum</name>
    <name type="common">Abyssinian banana</name>
    <name type="synonym">Musa ensete</name>
    <dbReference type="NCBI Taxonomy" id="4639"/>
    <lineage>
        <taxon>Eukaryota</taxon>
        <taxon>Viridiplantae</taxon>
        <taxon>Streptophyta</taxon>
        <taxon>Embryophyta</taxon>
        <taxon>Tracheophyta</taxon>
        <taxon>Spermatophyta</taxon>
        <taxon>Magnoliopsida</taxon>
        <taxon>Liliopsida</taxon>
        <taxon>Zingiberales</taxon>
        <taxon>Musaceae</taxon>
        <taxon>Ensete</taxon>
    </lineage>
</organism>
<evidence type="ECO:0000256" key="1">
    <source>
        <dbReference type="ARBA" id="ARBA00007215"/>
    </source>
</evidence>
<proteinExistence type="inferred from homology"/>
<gene>
    <name evidence="6" type="ORF">OPV22_002636</name>
</gene>
<dbReference type="Proteomes" id="UP001222027">
    <property type="component" value="Unassembled WGS sequence"/>
</dbReference>
<dbReference type="InterPro" id="IPR012389">
    <property type="entry name" value="Cyclin_P/U"/>
</dbReference>
<dbReference type="Gene3D" id="1.10.472.10">
    <property type="entry name" value="Cyclin-like"/>
    <property type="match status" value="1"/>
</dbReference>
<comment type="caution">
    <text evidence="6">The sequence shown here is derived from an EMBL/GenBank/DDBJ whole genome shotgun (WGS) entry which is preliminary data.</text>
</comment>
<sequence>MAGMVEENHVVPGVVSVLSTILERLAERNDAVRGRAVAPHHRASAFHGLTKPSISVRSYLERIFRYAGCSLSCYVAAYIYLDRFLRRHPAVSLHSLNVHRFLITSILAAVKFVDDIHYNNAYFAKVGGIYLVEMNYLEVDFLFGIDFELNITPVMFNSYCSILQTEMYLESPPCPPRLHSCSTEEDPRSSGQQKQVAVHLVFLGHS</sequence>
<dbReference type="InterPro" id="IPR036915">
    <property type="entry name" value="Cyclin-like_sf"/>
</dbReference>
<evidence type="ECO:0000256" key="5">
    <source>
        <dbReference type="PIRNR" id="PIRNR027110"/>
    </source>
</evidence>
<reference evidence="6 7" key="1">
    <citation type="submission" date="2022-12" db="EMBL/GenBank/DDBJ databases">
        <title>Chromosome-scale assembly of the Ensete ventricosum genome.</title>
        <authorList>
            <person name="Dussert Y."/>
            <person name="Stocks J."/>
            <person name="Wendawek A."/>
            <person name="Woldeyes F."/>
            <person name="Nichols R.A."/>
            <person name="Borrell J.S."/>
        </authorList>
    </citation>
    <scope>NUCLEOTIDE SEQUENCE [LARGE SCALE GENOMIC DNA]</scope>
    <source>
        <strain evidence="7">cv. Maze</strain>
        <tissue evidence="6">Seeds</tissue>
    </source>
</reference>
<dbReference type="AlphaFoldDB" id="A0AAV8RYC3"/>
<dbReference type="SUPFAM" id="SSF47954">
    <property type="entry name" value="Cyclin-like"/>
    <property type="match status" value="1"/>
</dbReference>
<keyword evidence="4" id="KW-0131">Cell cycle</keyword>
<dbReference type="Pfam" id="PF08613">
    <property type="entry name" value="Cyclin"/>
    <property type="match status" value="1"/>
</dbReference>
<protein>
    <recommendedName>
        <fullName evidence="5">Cyclin</fullName>
    </recommendedName>
</protein>
<evidence type="ECO:0000256" key="4">
    <source>
        <dbReference type="ARBA" id="ARBA00023306"/>
    </source>
</evidence>
<dbReference type="EMBL" id="JAQQAF010000001">
    <property type="protein sequence ID" value="KAJ8512202.1"/>
    <property type="molecule type" value="Genomic_DNA"/>
</dbReference>
<dbReference type="PANTHER" id="PTHR15615:SF91">
    <property type="entry name" value="CYCLIN-P4-1"/>
    <property type="match status" value="1"/>
</dbReference>
<dbReference type="GO" id="GO:0019901">
    <property type="term" value="F:protein kinase binding"/>
    <property type="evidence" value="ECO:0007669"/>
    <property type="project" value="UniProtKB-UniRule"/>
</dbReference>
<keyword evidence="3 5" id="KW-0195">Cyclin</keyword>
<dbReference type="InterPro" id="IPR013922">
    <property type="entry name" value="Cyclin_PHO80-like"/>
</dbReference>
<keyword evidence="2" id="KW-0132">Cell division</keyword>
<dbReference type="GO" id="GO:0051301">
    <property type="term" value="P:cell division"/>
    <property type="evidence" value="ECO:0007669"/>
    <property type="project" value="UniProtKB-UniRule"/>
</dbReference>
<evidence type="ECO:0000313" key="7">
    <source>
        <dbReference type="Proteomes" id="UP001222027"/>
    </source>
</evidence>
<name>A0AAV8RYC3_ENSVE</name>
<evidence type="ECO:0000313" key="6">
    <source>
        <dbReference type="EMBL" id="KAJ8512202.1"/>
    </source>
</evidence>
<accession>A0AAV8RYC3</accession>
<keyword evidence="7" id="KW-1185">Reference proteome</keyword>
<evidence type="ECO:0000256" key="2">
    <source>
        <dbReference type="ARBA" id="ARBA00022618"/>
    </source>
</evidence>
<comment type="similarity">
    <text evidence="1">Belongs to the cyclin family. Cyclin U/P subfamily.</text>
</comment>
<dbReference type="PIRSF" id="PIRSF027110">
    <property type="entry name" value="PREG"/>
    <property type="match status" value="1"/>
</dbReference>
<evidence type="ECO:0000256" key="3">
    <source>
        <dbReference type="ARBA" id="ARBA00023127"/>
    </source>
</evidence>
<dbReference type="PANTHER" id="PTHR15615">
    <property type="match status" value="1"/>
</dbReference>